<dbReference type="SUPFAM" id="SSF88946">
    <property type="entry name" value="Sigma2 domain of RNA polymerase sigma factors"/>
    <property type="match status" value="1"/>
</dbReference>
<dbReference type="Pfam" id="PF04542">
    <property type="entry name" value="Sigma70_r2"/>
    <property type="match status" value="1"/>
</dbReference>
<dbReference type="InterPro" id="IPR007627">
    <property type="entry name" value="RNA_pol_sigma70_r2"/>
</dbReference>
<dbReference type="InterPro" id="IPR013249">
    <property type="entry name" value="RNA_pol_sigma70_r4_t2"/>
</dbReference>
<reference evidence="7 8" key="1">
    <citation type="submission" date="2020-04" db="EMBL/GenBank/DDBJ databases">
        <title>Metagenomic profiling of ammonia- and methane-oxidizing microorganisms in a Dutch drinking water treatment plant.</title>
        <authorList>
            <person name="Poghosyan L."/>
            <person name="Leucker S."/>
        </authorList>
    </citation>
    <scope>NUCLEOTIDE SEQUENCE [LARGE SCALE GENOMIC DNA]</scope>
    <source>
        <strain evidence="7">S-RSF-IL-03</strain>
    </source>
</reference>
<dbReference type="PANTHER" id="PTHR43133">
    <property type="entry name" value="RNA POLYMERASE ECF-TYPE SIGMA FACTO"/>
    <property type="match status" value="1"/>
</dbReference>
<dbReference type="GO" id="GO:0003677">
    <property type="term" value="F:DNA binding"/>
    <property type="evidence" value="ECO:0007669"/>
    <property type="project" value="InterPro"/>
</dbReference>
<protein>
    <submittedName>
        <fullName evidence="7">RNA polymerase sigma factor</fullName>
    </submittedName>
</protein>
<dbReference type="AlphaFoldDB" id="A0A849SPL9"/>
<feature type="domain" description="RNA polymerase sigma factor 70 region 4 type 2" evidence="6">
    <location>
        <begin position="118"/>
        <end position="169"/>
    </location>
</feature>
<dbReference type="EMBL" id="JABFRW010000043">
    <property type="protein sequence ID" value="NOT33340.1"/>
    <property type="molecule type" value="Genomic_DNA"/>
</dbReference>
<evidence type="ECO:0000256" key="3">
    <source>
        <dbReference type="ARBA" id="ARBA00023082"/>
    </source>
</evidence>
<gene>
    <name evidence="7" type="ORF">HOP12_04125</name>
</gene>
<evidence type="ECO:0000259" key="6">
    <source>
        <dbReference type="Pfam" id="PF08281"/>
    </source>
</evidence>
<comment type="caution">
    <text evidence="7">The sequence shown here is derived from an EMBL/GenBank/DDBJ whole genome shotgun (WGS) entry which is preliminary data.</text>
</comment>
<keyword evidence="3" id="KW-0731">Sigma factor</keyword>
<comment type="similarity">
    <text evidence="1">Belongs to the sigma-70 factor family. ECF subfamily.</text>
</comment>
<dbReference type="GO" id="GO:0006352">
    <property type="term" value="P:DNA-templated transcription initiation"/>
    <property type="evidence" value="ECO:0007669"/>
    <property type="project" value="InterPro"/>
</dbReference>
<dbReference type="InterPro" id="IPR013324">
    <property type="entry name" value="RNA_pol_sigma_r3/r4-like"/>
</dbReference>
<evidence type="ECO:0000256" key="2">
    <source>
        <dbReference type="ARBA" id="ARBA00023015"/>
    </source>
</evidence>
<evidence type="ECO:0000313" key="8">
    <source>
        <dbReference type="Proteomes" id="UP000580839"/>
    </source>
</evidence>
<dbReference type="InterPro" id="IPR014284">
    <property type="entry name" value="RNA_pol_sigma-70_dom"/>
</dbReference>
<dbReference type="InterPro" id="IPR036388">
    <property type="entry name" value="WH-like_DNA-bd_sf"/>
</dbReference>
<dbReference type="InterPro" id="IPR039425">
    <property type="entry name" value="RNA_pol_sigma-70-like"/>
</dbReference>
<proteinExistence type="inferred from homology"/>
<organism evidence="7 8">
    <name type="scientific">Eiseniibacteriota bacterium</name>
    <dbReference type="NCBI Taxonomy" id="2212470"/>
    <lineage>
        <taxon>Bacteria</taxon>
        <taxon>Candidatus Eiseniibacteriota</taxon>
    </lineage>
</organism>
<dbReference type="PANTHER" id="PTHR43133:SF62">
    <property type="entry name" value="RNA POLYMERASE SIGMA FACTOR SIGZ"/>
    <property type="match status" value="1"/>
</dbReference>
<evidence type="ECO:0000313" key="7">
    <source>
        <dbReference type="EMBL" id="NOT33340.1"/>
    </source>
</evidence>
<dbReference type="NCBIfam" id="TIGR02937">
    <property type="entry name" value="sigma70-ECF"/>
    <property type="match status" value="1"/>
</dbReference>
<feature type="domain" description="RNA polymerase sigma-70 region 2" evidence="5">
    <location>
        <begin position="15"/>
        <end position="76"/>
    </location>
</feature>
<dbReference type="Pfam" id="PF08281">
    <property type="entry name" value="Sigma70_r4_2"/>
    <property type="match status" value="1"/>
</dbReference>
<keyword evidence="4" id="KW-0804">Transcription</keyword>
<dbReference type="Gene3D" id="1.10.1740.10">
    <property type="match status" value="1"/>
</dbReference>
<dbReference type="SUPFAM" id="SSF88659">
    <property type="entry name" value="Sigma3 and sigma4 domains of RNA polymerase sigma factors"/>
    <property type="match status" value="1"/>
</dbReference>
<accession>A0A849SPL9</accession>
<evidence type="ECO:0000256" key="1">
    <source>
        <dbReference type="ARBA" id="ARBA00010641"/>
    </source>
</evidence>
<evidence type="ECO:0000259" key="5">
    <source>
        <dbReference type="Pfam" id="PF04542"/>
    </source>
</evidence>
<dbReference type="Gene3D" id="1.10.10.10">
    <property type="entry name" value="Winged helix-like DNA-binding domain superfamily/Winged helix DNA-binding domain"/>
    <property type="match status" value="1"/>
</dbReference>
<sequence>MISRDPVALERFCVRWLDRVYGLTYRLLGDRTLAEDVTQEVFLRVHRAAHTLDPERDPGPWIMTIAHNLCRDVWRSGAYRMGRASATLDDPHGVAAVLGGKPDDDPEYELLKRERERLVREALQELPESLRLAVVLHEWGGLGHEEIARRSGIEHAAQRKRYSRALVALAKQLREKLK</sequence>
<name>A0A849SPL9_UNCEI</name>
<dbReference type="Proteomes" id="UP000580839">
    <property type="component" value="Unassembled WGS sequence"/>
</dbReference>
<evidence type="ECO:0000256" key="4">
    <source>
        <dbReference type="ARBA" id="ARBA00023163"/>
    </source>
</evidence>
<dbReference type="InterPro" id="IPR013325">
    <property type="entry name" value="RNA_pol_sigma_r2"/>
</dbReference>
<dbReference type="GO" id="GO:0016987">
    <property type="term" value="F:sigma factor activity"/>
    <property type="evidence" value="ECO:0007669"/>
    <property type="project" value="UniProtKB-KW"/>
</dbReference>
<keyword evidence="2" id="KW-0805">Transcription regulation</keyword>